<organism evidence="1 2">
    <name type="scientific">Gossypium stocksii</name>
    <dbReference type="NCBI Taxonomy" id="47602"/>
    <lineage>
        <taxon>Eukaryota</taxon>
        <taxon>Viridiplantae</taxon>
        <taxon>Streptophyta</taxon>
        <taxon>Embryophyta</taxon>
        <taxon>Tracheophyta</taxon>
        <taxon>Spermatophyta</taxon>
        <taxon>Magnoliopsida</taxon>
        <taxon>eudicotyledons</taxon>
        <taxon>Gunneridae</taxon>
        <taxon>Pentapetalae</taxon>
        <taxon>rosids</taxon>
        <taxon>malvids</taxon>
        <taxon>Malvales</taxon>
        <taxon>Malvaceae</taxon>
        <taxon>Malvoideae</taxon>
        <taxon>Gossypium</taxon>
    </lineage>
</organism>
<reference evidence="1 2" key="1">
    <citation type="journal article" date="2021" name="Plant Biotechnol. J.">
        <title>Multi-omics assisted identification of the key and species-specific regulatory components of drought-tolerant mechanisms in Gossypium stocksii.</title>
        <authorList>
            <person name="Yu D."/>
            <person name="Ke L."/>
            <person name="Zhang D."/>
            <person name="Wu Y."/>
            <person name="Sun Y."/>
            <person name="Mei J."/>
            <person name="Sun J."/>
            <person name="Sun Y."/>
        </authorList>
    </citation>
    <scope>NUCLEOTIDE SEQUENCE [LARGE SCALE GENOMIC DNA]</scope>
    <source>
        <strain evidence="2">cv. E1</strain>
        <tissue evidence="1">Leaf</tissue>
    </source>
</reference>
<protein>
    <submittedName>
        <fullName evidence="1">Uncharacterized protein</fullName>
    </submittedName>
</protein>
<evidence type="ECO:0000313" key="2">
    <source>
        <dbReference type="Proteomes" id="UP000828251"/>
    </source>
</evidence>
<gene>
    <name evidence="1" type="ORF">J1N35_025474</name>
</gene>
<sequence>MGYKNVLDKELLWKQKSRCDWLQLRDHNTNFFHTRTIQRRKFNRITALCIDNDKWCSDQNILQSEAVSFLKKLYGEIHEPMRGLPSNIFPHFKLRDIVFLEMVIFDEELKTALFDMDPLKALRSDGFHAHFSKANGIL</sequence>
<comment type="caution">
    <text evidence="1">The sequence shown here is derived from an EMBL/GenBank/DDBJ whole genome shotgun (WGS) entry which is preliminary data.</text>
</comment>
<keyword evidence="2" id="KW-1185">Reference proteome</keyword>
<name>A0A9D3V7L0_9ROSI</name>
<dbReference type="EMBL" id="JAIQCV010000008">
    <property type="protein sequence ID" value="KAH1073146.1"/>
    <property type="molecule type" value="Genomic_DNA"/>
</dbReference>
<accession>A0A9D3V7L0</accession>
<evidence type="ECO:0000313" key="1">
    <source>
        <dbReference type="EMBL" id="KAH1073146.1"/>
    </source>
</evidence>
<proteinExistence type="predicted"/>
<dbReference type="AlphaFoldDB" id="A0A9D3V7L0"/>
<dbReference type="OrthoDB" id="1922870at2759"/>
<dbReference type="Proteomes" id="UP000828251">
    <property type="component" value="Unassembled WGS sequence"/>
</dbReference>